<dbReference type="Proteomes" id="UP000652761">
    <property type="component" value="Unassembled WGS sequence"/>
</dbReference>
<dbReference type="EMBL" id="NMUH01001032">
    <property type="protein sequence ID" value="MQL88137.1"/>
    <property type="molecule type" value="Genomic_DNA"/>
</dbReference>
<protein>
    <submittedName>
        <fullName evidence="2">Uncharacterized protein</fullName>
    </submittedName>
</protein>
<sequence>MPGSSCLLMMERVAWGGYNRGVSQRACSAPSGHTFRAGLFRATGLTSLFGSRPQLFGIEGRMTCPGICRCGSCQLPITGVILWRSSYHPDEGVASGDGATFVDRTREDRNGPSWA</sequence>
<comment type="caution">
    <text evidence="2">The sequence shown here is derived from an EMBL/GenBank/DDBJ whole genome shotgun (WGS) entry which is preliminary data.</text>
</comment>
<feature type="compositionally biased region" description="Basic and acidic residues" evidence="1">
    <location>
        <begin position="103"/>
        <end position="115"/>
    </location>
</feature>
<organism evidence="2 3">
    <name type="scientific">Colocasia esculenta</name>
    <name type="common">Wild taro</name>
    <name type="synonym">Arum esculentum</name>
    <dbReference type="NCBI Taxonomy" id="4460"/>
    <lineage>
        <taxon>Eukaryota</taxon>
        <taxon>Viridiplantae</taxon>
        <taxon>Streptophyta</taxon>
        <taxon>Embryophyta</taxon>
        <taxon>Tracheophyta</taxon>
        <taxon>Spermatophyta</taxon>
        <taxon>Magnoliopsida</taxon>
        <taxon>Liliopsida</taxon>
        <taxon>Araceae</taxon>
        <taxon>Aroideae</taxon>
        <taxon>Colocasieae</taxon>
        <taxon>Colocasia</taxon>
    </lineage>
</organism>
<feature type="region of interest" description="Disordered" evidence="1">
    <location>
        <begin position="92"/>
        <end position="115"/>
    </location>
</feature>
<accession>A0A843V0C1</accession>
<dbReference type="AlphaFoldDB" id="A0A843V0C1"/>
<evidence type="ECO:0000313" key="2">
    <source>
        <dbReference type="EMBL" id="MQL88137.1"/>
    </source>
</evidence>
<evidence type="ECO:0000313" key="3">
    <source>
        <dbReference type="Proteomes" id="UP000652761"/>
    </source>
</evidence>
<gene>
    <name evidence="2" type="ORF">Taro_020679</name>
</gene>
<name>A0A843V0C1_COLES</name>
<keyword evidence="3" id="KW-1185">Reference proteome</keyword>
<reference evidence="2" key="1">
    <citation type="submission" date="2017-07" db="EMBL/GenBank/DDBJ databases">
        <title>Taro Niue Genome Assembly and Annotation.</title>
        <authorList>
            <person name="Atibalentja N."/>
            <person name="Keating K."/>
            <person name="Fields C.J."/>
        </authorList>
    </citation>
    <scope>NUCLEOTIDE SEQUENCE</scope>
    <source>
        <strain evidence="2">Niue_2</strain>
        <tissue evidence="2">Leaf</tissue>
    </source>
</reference>
<evidence type="ECO:0000256" key="1">
    <source>
        <dbReference type="SAM" id="MobiDB-lite"/>
    </source>
</evidence>
<proteinExistence type="predicted"/>